<feature type="compositionally biased region" description="Gly residues" evidence="1">
    <location>
        <begin position="18"/>
        <end position="27"/>
    </location>
</feature>
<accession>A0AAJ1X0L2</accession>
<protein>
    <submittedName>
        <fullName evidence="2">Molybdopterin synthase catalytic subunit</fullName>
        <ecNumber evidence="2">2.8.1.12</ecNumber>
    </submittedName>
</protein>
<dbReference type="Gene3D" id="3.90.1170.40">
    <property type="entry name" value="Molybdopterin biosynthesis MoaE subunit"/>
    <property type="match status" value="1"/>
</dbReference>
<name>A0AAJ1X0L2_9ACTN</name>
<feature type="region of interest" description="Disordered" evidence="1">
    <location>
        <begin position="1"/>
        <end position="31"/>
    </location>
</feature>
<dbReference type="InterPro" id="IPR003448">
    <property type="entry name" value="Mopterin_biosynth_MoaE"/>
</dbReference>
<dbReference type="PANTHER" id="PTHR23404">
    <property type="entry name" value="MOLYBDOPTERIN SYNTHASE RELATED"/>
    <property type="match status" value="1"/>
</dbReference>
<feature type="compositionally biased region" description="Polar residues" evidence="1">
    <location>
        <begin position="1"/>
        <end position="10"/>
    </location>
</feature>
<evidence type="ECO:0000313" key="3">
    <source>
        <dbReference type="Proteomes" id="UP001239215"/>
    </source>
</evidence>
<dbReference type="SUPFAM" id="SSF54690">
    <property type="entry name" value="Molybdopterin synthase subunit MoaE"/>
    <property type="match status" value="1"/>
</dbReference>
<organism evidence="2 3">
    <name type="scientific">Nocardioides zeae</name>
    <dbReference type="NCBI Taxonomy" id="1457234"/>
    <lineage>
        <taxon>Bacteria</taxon>
        <taxon>Bacillati</taxon>
        <taxon>Actinomycetota</taxon>
        <taxon>Actinomycetes</taxon>
        <taxon>Propionibacteriales</taxon>
        <taxon>Nocardioidaceae</taxon>
        <taxon>Nocardioides</taxon>
    </lineage>
</organism>
<dbReference type="EMBL" id="JAUTAN010000001">
    <property type="protein sequence ID" value="MDQ1103249.1"/>
    <property type="molecule type" value="Genomic_DNA"/>
</dbReference>
<proteinExistence type="predicted"/>
<evidence type="ECO:0000256" key="1">
    <source>
        <dbReference type="SAM" id="MobiDB-lite"/>
    </source>
</evidence>
<gene>
    <name evidence="2" type="ORF">QE405_000533</name>
</gene>
<dbReference type="CDD" id="cd00756">
    <property type="entry name" value="MoaE"/>
    <property type="match status" value="1"/>
</dbReference>
<evidence type="ECO:0000313" key="2">
    <source>
        <dbReference type="EMBL" id="MDQ1103249.1"/>
    </source>
</evidence>
<dbReference type="RefSeq" id="WP_307198679.1">
    <property type="nucleotide sequence ID" value="NZ_JAUTAN010000001.1"/>
</dbReference>
<sequence>MTTPAATNASPGDPGEPGEPGGPGDPGDPGDVVRLVAVRDAALSVDEVLAALDHPAAGGVDLFIGRVRDHDGGQEVGALDYTAHPGALAALHEVCAEVAAEFDVKALAVVHRTGALAVGDLAVVLGTAAAHRGTAFDATRALIDRLKARVPIWKHQKYADGSDSWVGTP</sequence>
<dbReference type="Proteomes" id="UP001239215">
    <property type="component" value="Unassembled WGS sequence"/>
</dbReference>
<comment type="caution">
    <text evidence="2">The sequence shown here is derived from an EMBL/GenBank/DDBJ whole genome shotgun (WGS) entry which is preliminary data.</text>
</comment>
<keyword evidence="2" id="KW-0808">Transferase</keyword>
<dbReference type="Pfam" id="PF02391">
    <property type="entry name" value="MoaE"/>
    <property type="match status" value="1"/>
</dbReference>
<dbReference type="GO" id="GO:0006777">
    <property type="term" value="P:Mo-molybdopterin cofactor biosynthetic process"/>
    <property type="evidence" value="ECO:0007669"/>
    <property type="project" value="InterPro"/>
</dbReference>
<dbReference type="InterPro" id="IPR036563">
    <property type="entry name" value="MoaE_sf"/>
</dbReference>
<dbReference type="AlphaFoldDB" id="A0AAJ1X0L2"/>
<reference evidence="2" key="1">
    <citation type="submission" date="2023-07" db="EMBL/GenBank/DDBJ databases">
        <title>Functional and genomic diversity of the sorghum phyllosphere microbiome.</title>
        <authorList>
            <person name="Shade A."/>
        </authorList>
    </citation>
    <scope>NUCLEOTIDE SEQUENCE</scope>
    <source>
        <strain evidence="2">SORGH_AS_1067</strain>
    </source>
</reference>
<dbReference type="EC" id="2.8.1.12" evidence="2"/>
<dbReference type="GO" id="GO:0030366">
    <property type="term" value="F:molybdopterin synthase activity"/>
    <property type="evidence" value="ECO:0007669"/>
    <property type="project" value="UniProtKB-EC"/>
</dbReference>